<dbReference type="PANTHER" id="PTHR44591:SF3">
    <property type="entry name" value="RESPONSE REGULATORY DOMAIN-CONTAINING PROTEIN"/>
    <property type="match status" value="1"/>
</dbReference>
<evidence type="ECO:0000256" key="1">
    <source>
        <dbReference type="ARBA" id="ARBA00022553"/>
    </source>
</evidence>
<dbReference type="PROSITE" id="PS50110">
    <property type="entry name" value="RESPONSE_REGULATORY"/>
    <property type="match status" value="1"/>
</dbReference>
<sequence length="124" mass="12956">MLLVEDEPDLVRVMTISLSRAGFEVLVCGTSAEAVDLLAAHHVDIMITDRGLPDADGADLVRQVRRDGFAGPVLIASGRSGAAHDEECLAAGADGVLSKPFRLAELVTRLHSLVPPEATCASAP</sequence>
<dbReference type="Pfam" id="PF00072">
    <property type="entry name" value="Response_reg"/>
    <property type="match status" value="1"/>
</dbReference>
<gene>
    <name evidence="3" type="ORF">NOCA150077</name>
</gene>
<dbReference type="Gene3D" id="3.40.50.2300">
    <property type="match status" value="1"/>
</dbReference>
<dbReference type="InterPro" id="IPR011006">
    <property type="entry name" value="CheY-like_superfamily"/>
</dbReference>
<dbReference type="SMART" id="SM00448">
    <property type="entry name" value="REC"/>
    <property type="match status" value="1"/>
</dbReference>
<dbReference type="InterPro" id="IPR050595">
    <property type="entry name" value="Bact_response_regulator"/>
</dbReference>
<dbReference type="InterPro" id="IPR001789">
    <property type="entry name" value="Sig_transdc_resp-reg_receiver"/>
</dbReference>
<reference evidence="3" key="1">
    <citation type="submission" date="2015-08" db="EMBL/GenBank/DDBJ databases">
        <authorList>
            <person name="Babu N.S."/>
            <person name="Beckwith C.J."/>
            <person name="Beseler K.G."/>
            <person name="Brison A."/>
            <person name="Carone J.V."/>
            <person name="Caskin T.P."/>
            <person name="Diamond M."/>
            <person name="Durham M.E."/>
            <person name="Foxe J.M."/>
            <person name="Go M."/>
            <person name="Henderson B.A."/>
            <person name="Jones I.B."/>
            <person name="McGettigan J.A."/>
            <person name="Micheletti S.J."/>
            <person name="Nasrallah M.E."/>
            <person name="Ortiz D."/>
            <person name="Piller C.R."/>
            <person name="Privatt S.R."/>
            <person name="Schneider S.L."/>
            <person name="Sharp S."/>
            <person name="Smith T.C."/>
            <person name="Stanton J.D."/>
            <person name="Ullery H.E."/>
            <person name="Wilson R.J."/>
            <person name="Serrano M.G."/>
            <person name="Buck G."/>
            <person name="Lee V."/>
            <person name="Wang Y."/>
            <person name="Carvalho R."/>
            <person name="Voegtly L."/>
            <person name="Shi R."/>
            <person name="Duckworth R."/>
            <person name="Johnson A."/>
            <person name="Loviza R."/>
            <person name="Walstead R."/>
            <person name="Shah Z."/>
            <person name="Kiflezghi M."/>
            <person name="Wade K."/>
            <person name="Ball S.L."/>
            <person name="Bradley K.W."/>
            <person name="Asai D.J."/>
            <person name="Bowman C.A."/>
            <person name="Russell D.A."/>
            <person name="Pope W.H."/>
            <person name="Jacobs-Sera D."/>
            <person name="Hendrix R.W."/>
            <person name="Hatfull G.F."/>
        </authorList>
    </citation>
    <scope>NUCLEOTIDE SEQUENCE</scope>
</reference>
<evidence type="ECO:0000259" key="2">
    <source>
        <dbReference type="PROSITE" id="PS50110"/>
    </source>
</evidence>
<proteinExistence type="predicted"/>
<feature type="domain" description="Response regulatory" evidence="2">
    <location>
        <begin position="1"/>
        <end position="114"/>
    </location>
</feature>
<protein>
    <recommendedName>
        <fullName evidence="2">Response regulatory domain-containing protein</fullName>
    </recommendedName>
</protein>
<dbReference type="PANTHER" id="PTHR44591">
    <property type="entry name" value="STRESS RESPONSE REGULATOR PROTEIN 1"/>
    <property type="match status" value="1"/>
</dbReference>
<accession>A0A2P2CIM2</accession>
<keyword evidence="1" id="KW-0597">Phosphoprotein</keyword>
<dbReference type="SUPFAM" id="SSF52172">
    <property type="entry name" value="CheY-like"/>
    <property type="match status" value="1"/>
</dbReference>
<dbReference type="GO" id="GO:0000160">
    <property type="term" value="P:phosphorelay signal transduction system"/>
    <property type="evidence" value="ECO:0007669"/>
    <property type="project" value="InterPro"/>
</dbReference>
<evidence type="ECO:0000313" key="3">
    <source>
        <dbReference type="EMBL" id="CUR61777.1"/>
    </source>
</evidence>
<dbReference type="EMBL" id="CZKB01000025">
    <property type="protein sequence ID" value="CUR61777.1"/>
    <property type="molecule type" value="Genomic_DNA"/>
</dbReference>
<name>A0A2P2CIM2_9ZZZZ</name>
<dbReference type="AlphaFoldDB" id="A0A2P2CIM2"/>
<organism evidence="3">
    <name type="scientific">metagenome</name>
    <dbReference type="NCBI Taxonomy" id="256318"/>
    <lineage>
        <taxon>unclassified sequences</taxon>
        <taxon>metagenomes</taxon>
    </lineage>
</organism>